<evidence type="ECO:0000256" key="1">
    <source>
        <dbReference type="ARBA" id="ARBA00022475"/>
    </source>
</evidence>
<keyword evidence="5 7" id="KW-0472">Membrane</keyword>
<dbReference type="HAMAP" id="MF_00910">
    <property type="entry name" value="FtsL"/>
    <property type="match status" value="1"/>
</dbReference>
<gene>
    <name evidence="7 9" type="primary">ftsL</name>
    <name evidence="9" type="ORF">CWS01_18495</name>
</gene>
<dbReference type="GO" id="GO:0032153">
    <property type="term" value="C:cell division site"/>
    <property type="evidence" value="ECO:0007669"/>
    <property type="project" value="UniProtKB-UniRule"/>
</dbReference>
<keyword evidence="4 7" id="KW-1133">Transmembrane helix</keyword>
<evidence type="ECO:0000313" key="10">
    <source>
        <dbReference type="Proteomes" id="UP000233375"/>
    </source>
</evidence>
<evidence type="ECO:0000313" key="9">
    <source>
        <dbReference type="EMBL" id="PKG22134.1"/>
    </source>
</evidence>
<keyword evidence="6 7" id="KW-0131">Cell cycle</keyword>
<sequence>MSNLARKLQQQETYQVPEQKHTVKQAIIRTKSLLSPGEKFLGVAFAAVLCFGAVKIVGNQAEIYQVNKDIQVAESSVSKLEKSNKELDIQVKDLSSYERIREVAEKLGLNFSKDNVKVVQ</sequence>
<keyword evidence="3 7" id="KW-0812">Transmembrane</keyword>
<dbReference type="OrthoDB" id="14664at2"/>
<evidence type="ECO:0000256" key="3">
    <source>
        <dbReference type="ARBA" id="ARBA00022692"/>
    </source>
</evidence>
<evidence type="ECO:0000256" key="4">
    <source>
        <dbReference type="ARBA" id="ARBA00022989"/>
    </source>
</evidence>
<protein>
    <recommendedName>
        <fullName evidence="7 8">Cell division protein FtsL</fullName>
    </recommendedName>
</protein>
<evidence type="ECO:0000256" key="7">
    <source>
        <dbReference type="HAMAP-Rule" id="MF_00910"/>
    </source>
</evidence>
<keyword evidence="10" id="KW-1185">Reference proteome</keyword>
<dbReference type="GO" id="GO:0005886">
    <property type="term" value="C:plasma membrane"/>
    <property type="evidence" value="ECO:0007669"/>
    <property type="project" value="UniProtKB-SubCell"/>
</dbReference>
<dbReference type="InterPro" id="IPR011922">
    <property type="entry name" value="Cell_div_FtsL"/>
</dbReference>
<dbReference type="NCBIfam" id="TIGR02209">
    <property type="entry name" value="ftsL_broad"/>
    <property type="match status" value="1"/>
</dbReference>
<keyword evidence="2 7" id="KW-0132">Cell division</keyword>
<dbReference type="AlphaFoldDB" id="A0A2N0YXZ3"/>
<proteinExistence type="inferred from homology"/>
<dbReference type="GO" id="GO:0043093">
    <property type="term" value="P:FtsZ-dependent cytokinesis"/>
    <property type="evidence" value="ECO:0007669"/>
    <property type="project" value="UniProtKB-UniRule"/>
</dbReference>
<name>A0A2N0YXZ3_9BACI</name>
<organism evidence="9 10">
    <name type="scientific">Niallia nealsonii</name>
    <dbReference type="NCBI Taxonomy" id="115979"/>
    <lineage>
        <taxon>Bacteria</taxon>
        <taxon>Bacillati</taxon>
        <taxon>Bacillota</taxon>
        <taxon>Bacilli</taxon>
        <taxon>Bacillales</taxon>
        <taxon>Bacillaceae</taxon>
        <taxon>Niallia</taxon>
    </lineage>
</organism>
<evidence type="ECO:0000256" key="8">
    <source>
        <dbReference type="NCBIfam" id="TIGR02209"/>
    </source>
</evidence>
<comment type="caution">
    <text evidence="9">The sequence shown here is derived from an EMBL/GenBank/DDBJ whole genome shotgun (WGS) entry which is preliminary data.</text>
</comment>
<dbReference type="RefSeq" id="WP_101178686.1">
    <property type="nucleotide sequence ID" value="NZ_PISE01000046.1"/>
</dbReference>
<evidence type="ECO:0000256" key="2">
    <source>
        <dbReference type="ARBA" id="ARBA00022618"/>
    </source>
</evidence>
<dbReference type="EMBL" id="PISE01000046">
    <property type="protein sequence ID" value="PKG22134.1"/>
    <property type="molecule type" value="Genomic_DNA"/>
</dbReference>
<dbReference type="InterPro" id="IPR007060">
    <property type="entry name" value="FtsL/DivIC"/>
</dbReference>
<reference evidence="9 10" key="1">
    <citation type="journal article" date="2003" name="Int. J. Syst. Evol. Microbiol.">
        <title>Bacillus nealsonii sp. nov., isolated from a spacecraft-assembly facility, whose spores are gamma-radiation resistant.</title>
        <authorList>
            <person name="Venkateswaran K."/>
            <person name="Kempf M."/>
            <person name="Chen F."/>
            <person name="Satomi M."/>
            <person name="Nicholson W."/>
            <person name="Kern R."/>
        </authorList>
    </citation>
    <scope>NUCLEOTIDE SEQUENCE [LARGE SCALE GENOMIC DNA]</scope>
    <source>
        <strain evidence="9 10">FO-92</strain>
    </source>
</reference>
<dbReference type="Proteomes" id="UP000233375">
    <property type="component" value="Unassembled WGS sequence"/>
</dbReference>
<accession>A0A2N0YXZ3</accession>
<evidence type="ECO:0000256" key="5">
    <source>
        <dbReference type="ARBA" id="ARBA00023136"/>
    </source>
</evidence>
<dbReference type="Pfam" id="PF04977">
    <property type="entry name" value="DivIC"/>
    <property type="match status" value="1"/>
</dbReference>
<comment type="function">
    <text evidence="7">Essential cell division protein.</text>
</comment>
<keyword evidence="1 7" id="KW-1003">Cell membrane</keyword>
<evidence type="ECO:0000256" key="6">
    <source>
        <dbReference type="ARBA" id="ARBA00023306"/>
    </source>
</evidence>
<comment type="subcellular location">
    <subcellularLocation>
        <location evidence="7">Cell membrane</location>
        <topology evidence="7">Single-pass type II membrane protein</topology>
    </subcellularLocation>
    <text evidence="7">Localizes to the division septum where it forms a ring structure.</text>
</comment>
<comment type="similarity">
    <text evidence="7">Belongs to the FtsL family.</text>
</comment>